<sequence>MNSSQEDIYISPSFSSYSSNRLAEIAGRVADERPNAASGDDGDGGDDDDFEFTLIREDEEVSVENFFYDGQIRHVFPVFNRDLLLNSGGESSACGGRESLESTAAIPLSKLFIEEDRERVDNPMSCSSSEADELDNVPAGTYCVWRPKLAESPMPSQCKKSKSTGSASSRWKLRDLMRRSKSDGKDNFVFLTPKNKEGKSGKSIESTNEADGKLGARSASGGRVPAGSPSAHEEFYVRNKAMKEGERKKSYLPYRRELVGFFANVNGLSKNSFPQF</sequence>
<name>A0ABD3DGY3_9LAMI</name>
<gene>
    <name evidence="2" type="ORF">CASFOL_015088</name>
</gene>
<dbReference type="AlphaFoldDB" id="A0ABD3DGY3"/>
<dbReference type="InterPro" id="IPR012442">
    <property type="entry name" value="DUF1645_plant"/>
</dbReference>
<dbReference type="PANTHER" id="PTHR33095">
    <property type="entry name" value="OS07G0619500 PROTEIN"/>
    <property type="match status" value="1"/>
</dbReference>
<accession>A0ABD3DGY3</accession>
<evidence type="ECO:0000313" key="3">
    <source>
        <dbReference type="Proteomes" id="UP001632038"/>
    </source>
</evidence>
<dbReference type="EMBL" id="JAVIJP010000017">
    <property type="protein sequence ID" value="KAL3640120.1"/>
    <property type="molecule type" value="Genomic_DNA"/>
</dbReference>
<feature type="region of interest" description="Disordered" evidence="1">
    <location>
        <begin position="184"/>
        <end position="231"/>
    </location>
</feature>
<evidence type="ECO:0000313" key="2">
    <source>
        <dbReference type="EMBL" id="KAL3640120.1"/>
    </source>
</evidence>
<protein>
    <recommendedName>
        <fullName evidence="4">Pheromone receptor</fullName>
    </recommendedName>
</protein>
<feature type="compositionally biased region" description="Acidic residues" evidence="1">
    <location>
        <begin position="40"/>
        <end position="50"/>
    </location>
</feature>
<organism evidence="2 3">
    <name type="scientific">Castilleja foliolosa</name>
    <dbReference type="NCBI Taxonomy" id="1961234"/>
    <lineage>
        <taxon>Eukaryota</taxon>
        <taxon>Viridiplantae</taxon>
        <taxon>Streptophyta</taxon>
        <taxon>Embryophyta</taxon>
        <taxon>Tracheophyta</taxon>
        <taxon>Spermatophyta</taxon>
        <taxon>Magnoliopsida</taxon>
        <taxon>eudicotyledons</taxon>
        <taxon>Gunneridae</taxon>
        <taxon>Pentapetalae</taxon>
        <taxon>asterids</taxon>
        <taxon>lamiids</taxon>
        <taxon>Lamiales</taxon>
        <taxon>Orobanchaceae</taxon>
        <taxon>Pedicularideae</taxon>
        <taxon>Castillejinae</taxon>
        <taxon>Castilleja</taxon>
    </lineage>
</organism>
<evidence type="ECO:0000256" key="1">
    <source>
        <dbReference type="SAM" id="MobiDB-lite"/>
    </source>
</evidence>
<reference evidence="3" key="1">
    <citation type="journal article" date="2024" name="IScience">
        <title>Strigolactones Initiate the Formation of Haustorium-like Structures in Castilleja.</title>
        <authorList>
            <person name="Buerger M."/>
            <person name="Peterson D."/>
            <person name="Chory J."/>
        </authorList>
    </citation>
    <scope>NUCLEOTIDE SEQUENCE [LARGE SCALE GENOMIC DNA]</scope>
</reference>
<dbReference type="Pfam" id="PF07816">
    <property type="entry name" value="DUF1645"/>
    <property type="match status" value="1"/>
</dbReference>
<dbReference type="PANTHER" id="PTHR33095:SF23">
    <property type="entry name" value="DUF1645 FAMILY PROTEIN"/>
    <property type="match status" value="1"/>
</dbReference>
<comment type="caution">
    <text evidence="2">The sequence shown here is derived from an EMBL/GenBank/DDBJ whole genome shotgun (WGS) entry which is preliminary data.</text>
</comment>
<proteinExistence type="predicted"/>
<feature type="region of interest" description="Disordered" evidence="1">
    <location>
        <begin position="154"/>
        <end position="173"/>
    </location>
</feature>
<keyword evidence="3" id="KW-1185">Reference proteome</keyword>
<feature type="region of interest" description="Disordered" evidence="1">
    <location>
        <begin position="28"/>
        <end position="50"/>
    </location>
</feature>
<evidence type="ECO:0008006" key="4">
    <source>
        <dbReference type="Google" id="ProtNLM"/>
    </source>
</evidence>
<dbReference type="Proteomes" id="UP001632038">
    <property type="component" value="Unassembled WGS sequence"/>
</dbReference>